<proteinExistence type="predicted"/>
<protein>
    <recommendedName>
        <fullName evidence="3">TIGR03016 family PEP-CTERM system-associated outer membrane protein</fullName>
    </recommendedName>
</protein>
<accession>A0ABS6ABA6</accession>
<dbReference type="Proteomes" id="UP000753376">
    <property type="component" value="Unassembled WGS sequence"/>
</dbReference>
<dbReference type="EMBL" id="JAHKPV010000021">
    <property type="protein sequence ID" value="MBU2875252.1"/>
    <property type="molecule type" value="Genomic_DNA"/>
</dbReference>
<organism evidence="1 2">
    <name type="scientific">Marinobacter salexigens</name>
    <dbReference type="NCBI Taxonomy" id="1925763"/>
    <lineage>
        <taxon>Bacteria</taxon>
        <taxon>Pseudomonadati</taxon>
        <taxon>Pseudomonadota</taxon>
        <taxon>Gammaproteobacteria</taxon>
        <taxon>Pseudomonadales</taxon>
        <taxon>Marinobacteraceae</taxon>
        <taxon>Marinobacter</taxon>
    </lineage>
</organism>
<dbReference type="RefSeq" id="WP_216009057.1">
    <property type="nucleotide sequence ID" value="NZ_JAHKPV010000021.1"/>
</dbReference>
<reference evidence="1 2" key="1">
    <citation type="submission" date="2021-05" db="EMBL/GenBank/DDBJ databases">
        <title>Draft genomes of bacteria isolated from model marine particles.</title>
        <authorList>
            <person name="Datta M.S."/>
            <person name="Schwartzman J.A."/>
            <person name="Enke T.N."/>
            <person name="Saavedra J."/>
            <person name="Cermak N."/>
            <person name="Cordero O.X."/>
        </authorList>
    </citation>
    <scope>NUCLEOTIDE SEQUENCE [LARGE SCALE GENOMIC DNA]</scope>
    <source>
        <strain evidence="1 2">D2M19</strain>
    </source>
</reference>
<comment type="caution">
    <text evidence="1">The sequence shown here is derived from an EMBL/GenBank/DDBJ whole genome shotgun (WGS) entry which is preliminary data.</text>
</comment>
<evidence type="ECO:0000313" key="1">
    <source>
        <dbReference type="EMBL" id="MBU2875252.1"/>
    </source>
</evidence>
<evidence type="ECO:0000313" key="2">
    <source>
        <dbReference type="Proteomes" id="UP000753376"/>
    </source>
</evidence>
<evidence type="ECO:0008006" key="3">
    <source>
        <dbReference type="Google" id="ProtNLM"/>
    </source>
</evidence>
<keyword evidence="2" id="KW-1185">Reference proteome</keyword>
<sequence length="449" mass="49143">MKRRAWIASTYPLTRCLVGLCCVAWPYIGMAQSLSDDITTISGSGSVFTGVTHTRTDRGTYTDTNTEPVAGVSGNIGGTLEKGANALALRYGGTIETRRETADGGQTDSSTLTGASRYTHADPGSRFDFNLGHTVTSVRNNTGFVTNPSSYDTQNTVTGGAGLKFYPGDLSMLRFFGQAGRSFGEDELGDQESFTAGSELSRRLNERSSVSLNTNRSWSEQQGTETTIDSAQLVYSLQLEHGSFSIGAGGSKADTEYTGGAKDEHDAVTGFLERSWVSADWRTAVKYDRRMYDSAIDLSREVPPIFDLLPDTVRLQDLVVSDSLLISHNNQRLCDVCTLGVYAQGSILESQLSGAITHEYRGGVNLGFQLNALQRLSFGYSWQGDANEDANIIVDEIHRLTTSWTRQLAENTTFGVEFNQSYLRSRLARDDQDQFELRLVLSRGFALSR</sequence>
<gene>
    <name evidence="1" type="ORF">KO508_14700</name>
</gene>
<name>A0ABS6ABA6_9GAMM</name>